<feature type="transmembrane region" description="Helical" evidence="2">
    <location>
        <begin position="329"/>
        <end position="345"/>
    </location>
</feature>
<evidence type="ECO:0000256" key="1">
    <source>
        <dbReference type="SAM" id="MobiDB-lite"/>
    </source>
</evidence>
<dbReference type="STRING" id="479433.Caci_8164"/>
<proteinExistence type="predicted"/>
<protein>
    <submittedName>
        <fullName evidence="3">Uncharacterized protein</fullName>
    </submittedName>
</protein>
<dbReference type="OrthoDB" id="5167030at2"/>
<evidence type="ECO:0000313" key="4">
    <source>
        <dbReference type="Proteomes" id="UP000000851"/>
    </source>
</evidence>
<evidence type="ECO:0000313" key="3">
    <source>
        <dbReference type="EMBL" id="ACU76987.1"/>
    </source>
</evidence>
<evidence type="ECO:0000256" key="2">
    <source>
        <dbReference type="SAM" id="Phobius"/>
    </source>
</evidence>
<dbReference type="KEGG" id="cai:Caci_8164"/>
<dbReference type="HOGENOM" id="CLU_435960_0_0_11"/>
<dbReference type="AlphaFoldDB" id="C7QIT7"/>
<dbReference type="EMBL" id="CP001700">
    <property type="protein sequence ID" value="ACU76987.1"/>
    <property type="molecule type" value="Genomic_DNA"/>
</dbReference>
<feature type="transmembrane region" description="Helical" evidence="2">
    <location>
        <begin position="223"/>
        <end position="252"/>
    </location>
</feature>
<sequence>MGADTVVADTDESVPGRETRHWRWPRPSRPVSSLVSDLMGRDVLGVRVGVLVLVLPVILAGIGMELTTRQGWNHPPDSRYYLPMMSRDMGHSWGSAVHTERSISPSWNLSPWYFADNDPTWQQVRLRFLYPVLSIPFIWMWGLSGGSMAIPVIGTVLFLWAVARVLQRLYGPAVAVIVVGGFSLTVPVNVFTWAGTDTFAMGLAAVIVLNLPIDRRIGKANLAWLGAACIFIALTRQVGVLAPAMAGAGWLWVLVRERRWRNRWLGSLIVTAATTLVMTAVSMTVVNANTAGVIGRGQTTSWGIFRQFVHYLKIVTEQATTYMWHTDRMLYALLIAAGISVLARFGSDATAVFVGAVASTYLITAGVGFSDHMRYEMLMFPAAAVAAGGLVSLAIGAYLPKPVTEAQTEEADEALPAARRCRFSLGVVSGLARTAPGRFLGLHLPRQDRWKPQVLLNAAVLVVVVGVSLAGSWTSTIAAPASPSFDAAQGSADYAVKPLAKPPADQTLHILFDQATGLAHDNINLQGALDWAHVMRYQPLAPDEPGWSTRAKDGTALVNPNSMGQDTNMAEAYGRGLSLNSTVKSDTVKILTRQVSPYGEDVTFTVQDKSGTLHHGAATLLYPIWSSRDSSTVTSLVFDAS</sequence>
<dbReference type="Proteomes" id="UP000000851">
    <property type="component" value="Chromosome"/>
</dbReference>
<dbReference type="InParanoid" id="C7QIT7"/>
<keyword evidence="2" id="KW-0472">Membrane</keyword>
<keyword evidence="2" id="KW-0812">Transmembrane</keyword>
<keyword evidence="4" id="KW-1185">Reference proteome</keyword>
<name>C7QIT7_CATAD</name>
<feature type="transmembrane region" description="Helical" evidence="2">
    <location>
        <begin position="169"/>
        <end position="186"/>
    </location>
</feature>
<accession>C7QIT7</accession>
<gene>
    <name evidence="3" type="ordered locus">Caci_8164</name>
</gene>
<reference evidence="3 4" key="1">
    <citation type="journal article" date="2009" name="Stand. Genomic Sci.">
        <title>Complete genome sequence of Catenulispora acidiphila type strain (ID 139908).</title>
        <authorList>
            <person name="Copeland A."/>
            <person name="Lapidus A."/>
            <person name="Glavina Del Rio T."/>
            <person name="Nolan M."/>
            <person name="Lucas S."/>
            <person name="Chen F."/>
            <person name="Tice H."/>
            <person name="Cheng J.F."/>
            <person name="Bruce D."/>
            <person name="Goodwin L."/>
            <person name="Pitluck S."/>
            <person name="Mikhailova N."/>
            <person name="Pati A."/>
            <person name="Ivanova N."/>
            <person name="Mavromatis K."/>
            <person name="Chen A."/>
            <person name="Palaniappan K."/>
            <person name="Chain P."/>
            <person name="Land M."/>
            <person name="Hauser L."/>
            <person name="Chang Y.J."/>
            <person name="Jeffries C.D."/>
            <person name="Chertkov O."/>
            <person name="Brettin T."/>
            <person name="Detter J.C."/>
            <person name="Han C."/>
            <person name="Ali Z."/>
            <person name="Tindall B.J."/>
            <person name="Goker M."/>
            <person name="Bristow J."/>
            <person name="Eisen J.A."/>
            <person name="Markowitz V."/>
            <person name="Hugenholtz P."/>
            <person name="Kyrpides N.C."/>
            <person name="Klenk H.P."/>
        </authorList>
    </citation>
    <scope>NUCLEOTIDE SEQUENCE [LARGE SCALE GENOMIC DNA]</scope>
    <source>
        <strain evidence="4">DSM 44928 / JCM 14897 / NBRC 102108 / NRRL B-24433 / ID139908</strain>
    </source>
</reference>
<feature type="transmembrane region" description="Helical" evidence="2">
    <location>
        <begin position="351"/>
        <end position="370"/>
    </location>
</feature>
<feature type="transmembrane region" description="Helical" evidence="2">
    <location>
        <begin position="138"/>
        <end position="162"/>
    </location>
</feature>
<organism evidence="3 4">
    <name type="scientific">Catenulispora acidiphila (strain DSM 44928 / JCM 14897 / NBRC 102108 / NRRL B-24433 / ID139908)</name>
    <dbReference type="NCBI Taxonomy" id="479433"/>
    <lineage>
        <taxon>Bacteria</taxon>
        <taxon>Bacillati</taxon>
        <taxon>Actinomycetota</taxon>
        <taxon>Actinomycetes</taxon>
        <taxon>Catenulisporales</taxon>
        <taxon>Catenulisporaceae</taxon>
        <taxon>Catenulispora</taxon>
    </lineage>
</organism>
<dbReference type="eggNOG" id="ENOG50339I2">
    <property type="taxonomic scope" value="Bacteria"/>
</dbReference>
<feature type="transmembrane region" description="Helical" evidence="2">
    <location>
        <begin position="377"/>
        <end position="399"/>
    </location>
</feature>
<feature type="transmembrane region" description="Helical" evidence="2">
    <location>
        <begin position="264"/>
        <end position="286"/>
    </location>
</feature>
<feature type="transmembrane region" description="Helical" evidence="2">
    <location>
        <begin position="454"/>
        <end position="473"/>
    </location>
</feature>
<feature type="transmembrane region" description="Helical" evidence="2">
    <location>
        <begin position="44"/>
        <end position="64"/>
    </location>
</feature>
<keyword evidence="2" id="KW-1133">Transmembrane helix</keyword>
<feature type="region of interest" description="Disordered" evidence="1">
    <location>
        <begin position="1"/>
        <end position="22"/>
    </location>
</feature>